<dbReference type="PANTHER" id="PTHR48081">
    <property type="entry name" value="AB HYDROLASE SUPERFAMILY PROTEIN C4A8.06C"/>
    <property type="match status" value="1"/>
</dbReference>
<feature type="region of interest" description="Disordered" evidence="2">
    <location>
        <begin position="1"/>
        <end position="22"/>
    </location>
</feature>
<dbReference type="OrthoDB" id="408631at2759"/>
<proteinExistence type="predicted"/>
<dbReference type="InterPro" id="IPR050300">
    <property type="entry name" value="GDXG_lipolytic_enzyme"/>
</dbReference>
<organism evidence="4 5">
    <name type="scientific">Exophiala aquamarina CBS 119918</name>
    <dbReference type="NCBI Taxonomy" id="1182545"/>
    <lineage>
        <taxon>Eukaryota</taxon>
        <taxon>Fungi</taxon>
        <taxon>Dikarya</taxon>
        <taxon>Ascomycota</taxon>
        <taxon>Pezizomycotina</taxon>
        <taxon>Eurotiomycetes</taxon>
        <taxon>Chaetothyriomycetidae</taxon>
        <taxon>Chaetothyriales</taxon>
        <taxon>Herpotrichiellaceae</taxon>
        <taxon>Exophiala</taxon>
    </lineage>
</organism>
<accession>A0A072Q0W0</accession>
<name>A0A072Q0W0_9EURO</name>
<dbReference type="Pfam" id="PF07859">
    <property type="entry name" value="Abhydrolase_3"/>
    <property type="match status" value="1"/>
</dbReference>
<dbReference type="GeneID" id="25278041"/>
<sequence length="340" mass="37012">MVQLQPSGPEWQGSPPKHGHLSEIDPEFAKLKDDADKAFAGLWSLPLDEFKAAWLSAPVVFPDNAPQPGIDYTVLEQVAPVRDGTKVGIRIYKPLKAESGATLVLKAHGGGWVVGSHEVEEVENRFLAAKGGVVVVSVDYRMAPEFKYPYAINDCFDVLQWCKSNAADLGIHPKRIIVAGGSAGGNIAAVLAQKTRDESVSGVVGQILNIPVTCHPKHFPLNQYPGGSYQQNKDASVVDAPKMLWFWDQYLAEATPEVYASPLLAKDLSGLPPALIQVAGLDPLRDEGLAYAEALKAAGVPVTLHTYKGLPHGFYMFPQLKQSAEYWGNCVDFVRRLSWK</sequence>
<feature type="domain" description="Alpha/beta hydrolase fold-3" evidence="3">
    <location>
        <begin position="105"/>
        <end position="315"/>
    </location>
</feature>
<dbReference type="GO" id="GO:0016787">
    <property type="term" value="F:hydrolase activity"/>
    <property type="evidence" value="ECO:0007669"/>
    <property type="project" value="UniProtKB-KW"/>
</dbReference>
<comment type="caution">
    <text evidence="4">The sequence shown here is derived from an EMBL/GenBank/DDBJ whole genome shotgun (WGS) entry which is preliminary data.</text>
</comment>
<dbReference type="RefSeq" id="XP_013264125.1">
    <property type="nucleotide sequence ID" value="XM_013408671.1"/>
</dbReference>
<dbReference type="STRING" id="1182545.A0A072Q0W0"/>
<dbReference type="Proteomes" id="UP000027920">
    <property type="component" value="Unassembled WGS sequence"/>
</dbReference>
<dbReference type="Gene3D" id="3.40.50.1820">
    <property type="entry name" value="alpha/beta hydrolase"/>
    <property type="match status" value="1"/>
</dbReference>
<evidence type="ECO:0000256" key="2">
    <source>
        <dbReference type="SAM" id="MobiDB-lite"/>
    </source>
</evidence>
<dbReference type="InterPro" id="IPR029058">
    <property type="entry name" value="AB_hydrolase_fold"/>
</dbReference>
<evidence type="ECO:0000313" key="4">
    <source>
        <dbReference type="EMBL" id="KEF61535.1"/>
    </source>
</evidence>
<dbReference type="InterPro" id="IPR013094">
    <property type="entry name" value="AB_hydrolase_3"/>
</dbReference>
<keyword evidence="5" id="KW-1185">Reference proteome</keyword>
<protein>
    <recommendedName>
        <fullName evidence="3">Alpha/beta hydrolase fold-3 domain-containing protein</fullName>
    </recommendedName>
</protein>
<dbReference type="VEuPathDB" id="FungiDB:A1O9_03102"/>
<dbReference type="HOGENOM" id="CLU_012494_6_3_1"/>
<dbReference type="AlphaFoldDB" id="A0A072Q0W0"/>
<dbReference type="SUPFAM" id="SSF53474">
    <property type="entry name" value="alpha/beta-Hydrolases"/>
    <property type="match status" value="1"/>
</dbReference>
<reference evidence="4 5" key="1">
    <citation type="submission" date="2013-03" db="EMBL/GenBank/DDBJ databases">
        <title>The Genome Sequence of Exophiala aquamarina CBS 119918.</title>
        <authorList>
            <consortium name="The Broad Institute Genomics Platform"/>
            <person name="Cuomo C."/>
            <person name="de Hoog S."/>
            <person name="Gorbushina A."/>
            <person name="Walker B."/>
            <person name="Young S.K."/>
            <person name="Zeng Q."/>
            <person name="Gargeya S."/>
            <person name="Fitzgerald M."/>
            <person name="Haas B."/>
            <person name="Abouelleil A."/>
            <person name="Allen A.W."/>
            <person name="Alvarado L."/>
            <person name="Arachchi H.M."/>
            <person name="Berlin A.M."/>
            <person name="Chapman S.B."/>
            <person name="Gainer-Dewar J."/>
            <person name="Goldberg J."/>
            <person name="Griggs A."/>
            <person name="Gujja S."/>
            <person name="Hansen M."/>
            <person name="Howarth C."/>
            <person name="Imamovic A."/>
            <person name="Ireland A."/>
            <person name="Larimer J."/>
            <person name="McCowan C."/>
            <person name="Murphy C."/>
            <person name="Pearson M."/>
            <person name="Poon T.W."/>
            <person name="Priest M."/>
            <person name="Roberts A."/>
            <person name="Saif S."/>
            <person name="Shea T."/>
            <person name="Sisk P."/>
            <person name="Sykes S."/>
            <person name="Wortman J."/>
            <person name="Nusbaum C."/>
            <person name="Birren B."/>
        </authorList>
    </citation>
    <scope>NUCLEOTIDE SEQUENCE [LARGE SCALE GENOMIC DNA]</scope>
    <source>
        <strain evidence="4 5">CBS 119918</strain>
    </source>
</reference>
<gene>
    <name evidence="4" type="ORF">A1O9_03102</name>
</gene>
<dbReference type="EMBL" id="AMGV01000002">
    <property type="protein sequence ID" value="KEF61535.1"/>
    <property type="molecule type" value="Genomic_DNA"/>
</dbReference>
<keyword evidence="1" id="KW-0378">Hydrolase</keyword>
<dbReference type="PANTHER" id="PTHR48081:SF8">
    <property type="entry name" value="ALPHA_BETA HYDROLASE FOLD-3 DOMAIN-CONTAINING PROTEIN-RELATED"/>
    <property type="match status" value="1"/>
</dbReference>
<evidence type="ECO:0000256" key="1">
    <source>
        <dbReference type="ARBA" id="ARBA00022801"/>
    </source>
</evidence>
<evidence type="ECO:0000313" key="5">
    <source>
        <dbReference type="Proteomes" id="UP000027920"/>
    </source>
</evidence>
<evidence type="ECO:0000259" key="3">
    <source>
        <dbReference type="Pfam" id="PF07859"/>
    </source>
</evidence>